<keyword evidence="4" id="KW-1185">Reference proteome</keyword>
<gene>
    <name evidence="3" type="ORF">ATI61_106365</name>
</gene>
<feature type="compositionally biased region" description="Basic and acidic residues" evidence="1">
    <location>
        <begin position="115"/>
        <end position="125"/>
    </location>
</feature>
<dbReference type="InterPro" id="IPR009875">
    <property type="entry name" value="PilZ_domain"/>
</dbReference>
<evidence type="ECO:0000259" key="2">
    <source>
        <dbReference type="Pfam" id="PF07238"/>
    </source>
</evidence>
<sequence>MPGEAWRVRGPSQPSAGAPEPPRPGYESAHTPRAGGGTRWARRPPGGALQWTAEMNAPSPSPAHPPSRETELARAESELASQEARLGEQLTRAAAEAETLSRRLLELRQQVERLTAERPGDEDVRAAGTRLESASVHTGLTEESREQALASRNEALEARRRAAEDAQRTLNSLQQLNARAQQELAEAEAGLKRSAEAAARAQREREAAARAQRERESTQGRAARPAKAQGNTTQLDPHPQGARSRPRMVAAIDQRSDSNFFTGFTTDIHEGGIFVATVQSVPRGTTVDLDVLLPGTRSMTVTGVVRWTREVNDKTPELMPGLGVKFTYLPPEVTSVISDFVATREPMFFPD</sequence>
<feature type="region of interest" description="Disordered" evidence="1">
    <location>
        <begin position="1"/>
        <end position="92"/>
    </location>
</feature>
<feature type="compositionally biased region" description="Basic and acidic residues" evidence="1">
    <location>
        <begin position="66"/>
        <end position="77"/>
    </location>
</feature>
<name>A0ABX9K0H8_9BACT</name>
<evidence type="ECO:0000313" key="4">
    <source>
        <dbReference type="Proteomes" id="UP000256345"/>
    </source>
</evidence>
<dbReference type="Proteomes" id="UP000256345">
    <property type="component" value="Unassembled WGS sequence"/>
</dbReference>
<dbReference type="NCBIfam" id="TIGR02266">
    <property type="entry name" value="gmx_TIGR02266"/>
    <property type="match status" value="1"/>
</dbReference>
<feature type="compositionally biased region" description="Basic and acidic residues" evidence="1">
    <location>
        <begin position="154"/>
        <end position="167"/>
    </location>
</feature>
<accession>A0ABX9K0H8</accession>
<dbReference type="Gene3D" id="2.40.10.220">
    <property type="entry name" value="predicted glycosyltransferase like domains"/>
    <property type="match status" value="1"/>
</dbReference>
<organism evidence="3 4">
    <name type="scientific">Archangium gephyra</name>
    <dbReference type="NCBI Taxonomy" id="48"/>
    <lineage>
        <taxon>Bacteria</taxon>
        <taxon>Pseudomonadati</taxon>
        <taxon>Myxococcota</taxon>
        <taxon>Myxococcia</taxon>
        <taxon>Myxococcales</taxon>
        <taxon>Cystobacterineae</taxon>
        <taxon>Archangiaceae</taxon>
        <taxon>Archangium</taxon>
    </lineage>
</organism>
<feature type="region of interest" description="Disordered" evidence="1">
    <location>
        <begin position="187"/>
        <end position="245"/>
    </location>
</feature>
<evidence type="ECO:0000313" key="3">
    <source>
        <dbReference type="EMBL" id="REG30895.1"/>
    </source>
</evidence>
<dbReference type="InterPro" id="IPR011752">
    <property type="entry name" value="PilV_Myxo-type"/>
</dbReference>
<feature type="region of interest" description="Disordered" evidence="1">
    <location>
        <begin position="115"/>
        <end position="168"/>
    </location>
</feature>
<comment type="caution">
    <text evidence="3">The sequence shown here is derived from an EMBL/GenBank/DDBJ whole genome shotgun (WGS) entry which is preliminary data.</text>
</comment>
<dbReference type="EMBL" id="QUMU01000006">
    <property type="protein sequence ID" value="REG30895.1"/>
    <property type="molecule type" value="Genomic_DNA"/>
</dbReference>
<feature type="compositionally biased region" description="Basic and acidic residues" evidence="1">
    <location>
        <begin position="189"/>
        <end position="218"/>
    </location>
</feature>
<reference evidence="3 4" key="1">
    <citation type="submission" date="2018-08" db="EMBL/GenBank/DDBJ databases">
        <title>Genomic Encyclopedia of Archaeal and Bacterial Type Strains, Phase II (KMG-II): from individual species to whole genera.</title>
        <authorList>
            <person name="Goeker M."/>
        </authorList>
    </citation>
    <scope>NUCLEOTIDE SEQUENCE [LARGE SCALE GENOMIC DNA]</scope>
    <source>
        <strain evidence="3 4">DSM 2261</strain>
    </source>
</reference>
<feature type="domain" description="PilZ" evidence="2">
    <location>
        <begin position="245"/>
        <end position="341"/>
    </location>
</feature>
<dbReference type="Pfam" id="PF07238">
    <property type="entry name" value="PilZ"/>
    <property type="match status" value="1"/>
</dbReference>
<proteinExistence type="predicted"/>
<evidence type="ECO:0000256" key="1">
    <source>
        <dbReference type="SAM" id="MobiDB-lite"/>
    </source>
</evidence>
<protein>
    <submittedName>
        <fullName evidence="3">Uncharacterized protein (TIGR02266 family)</fullName>
    </submittedName>
</protein>